<dbReference type="OrthoDB" id="5598695at2759"/>
<protein>
    <recommendedName>
        <fullName evidence="2">SWIRM domain-containing protein</fullName>
    </recommendedName>
</protein>
<evidence type="ECO:0000256" key="1">
    <source>
        <dbReference type="SAM" id="MobiDB-lite"/>
    </source>
</evidence>
<dbReference type="InParanoid" id="A0A167QJG1"/>
<dbReference type="Gene3D" id="1.10.10.10">
    <property type="entry name" value="Winged helix-like DNA-binding domain superfamily/Winged helix DNA-binding domain"/>
    <property type="match status" value="1"/>
</dbReference>
<dbReference type="FunCoup" id="A0A167QJG1">
    <property type="interactions" value="27"/>
</dbReference>
<dbReference type="AlphaFoldDB" id="A0A167QJG1"/>
<dbReference type="Proteomes" id="UP000077315">
    <property type="component" value="Unassembled WGS sequence"/>
</dbReference>
<name>A0A167QJG1_PHYB8</name>
<reference evidence="4" key="1">
    <citation type="submission" date="2015-06" db="EMBL/GenBank/DDBJ databases">
        <title>Expansion of signal transduction pathways in fungi by whole-genome duplication.</title>
        <authorList>
            <consortium name="DOE Joint Genome Institute"/>
            <person name="Corrochano L.M."/>
            <person name="Kuo A."/>
            <person name="Marcet-Houben M."/>
            <person name="Polaino S."/>
            <person name="Salamov A."/>
            <person name="Villalobos J.M."/>
            <person name="Alvarez M.I."/>
            <person name="Avalos J."/>
            <person name="Benito E.P."/>
            <person name="Benoit I."/>
            <person name="Burger G."/>
            <person name="Camino L.P."/>
            <person name="Canovas D."/>
            <person name="Cerda-Olmedo E."/>
            <person name="Cheng J.-F."/>
            <person name="Dominguez A."/>
            <person name="Elias M."/>
            <person name="Eslava A.P."/>
            <person name="Glaser F."/>
            <person name="Grimwood J."/>
            <person name="Gutierrez G."/>
            <person name="Heitman J."/>
            <person name="Henrissat B."/>
            <person name="Iturriaga E.A."/>
            <person name="Lang B.F."/>
            <person name="Lavin J.L."/>
            <person name="Lee S."/>
            <person name="Li W."/>
            <person name="Lindquist E."/>
            <person name="Lopez-Garcia S."/>
            <person name="Luque E.M."/>
            <person name="Marcos A.T."/>
            <person name="Martin J."/>
            <person name="McCluskey K."/>
            <person name="Medina H.R."/>
            <person name="Miralles-Duran A."/>
            <person name="Miyazaki A."/>
            <person name="Munoz-Torres E."/>
            <person name="Oguiza J.A."/>
            <person name="Ohm R."/>
            <person name="Olmedo M."/>
            <person name="Orejas M."/>
            <person name="Ortiz-Castellanos L."/>
            <person name="Pisabarro A.G."/>
            <person name="Rodriguez-Romero J."/>
            <person name="Ruiz-Herrera J."/>
            <person name="Ruiz-Vazquez R."/>
            <person name="Sanz C."/>
            <person name="Schackwitz W."/>
            <person name="Schmutz J."/>
            <person name="Shahriari M."/>
            <person name="Shelest E."/>
            <person name="Silva-Franco F."/>
            <person name="Soanes D."/>
            <person name="Syed K."/>
            <person name="Tagua V.G."/>
            <person name="Talbot N.J."/>
            <person name="Thon M."/>
            <person name="De vries R.P."/>
            <person name="Wiebenga A."/>
            <person name="Yadav J.S."/>
            <person name="Braun E.L."/>
            <person name="Baker S."/>
            <person name="Garre V."/>
            <person name="Horwitz B."/>
            <person name="Torres-Martinez S."/>
            <person name="Idnurm A."/>
            <person name="Herrera-Estrella A."/>
            <person name="Gabaldon T."/>
            <person name="Grigoriev I.V."/>
        </authorList>
    </citation>
    <scope>NUCLEOTIDE SEQUENCE [LARGE SCALE GENOMIC DNA]</scope>
    <source>
        <strain evidence="4">NRRL 1555(-)</strain>
    </source>
</reference>
<feature type="region of interest" description="Disordered" evidence="1">
    <location>
        <begin position="93"/>
        <end position="154"/>
    </location>
</feature>
<evidence type="ECO:0000313" key="3">
    <source>
        <dbReference type="EMBL" id="OAD79791.1"/>
    </source>
</evidence>
<dbReference type="FunFam" id="1.10.10.10:FF:000087">
    <property type="entry name" value="Transcriptional adapter 2"/>
    <property type="match status" value="1"/>
</dbReference>
<dbReference type="InterPro" id="IPR007526">
    <property type="entry name" value="SWIRM"/>
</dbReference>
<dbReference type="InterPro" id="IPR009057">
    <property type="entry name" value="Homeodomain-like_sf"/>
</dbReference>
<dbReference type="Pfam" id="PF04433">
    <property type="entry name" value="SWIRM"/>
    <property type="match status" value="1"/>
</dbReference>
<dbReference type="VEuPathDB" id="FungiDB:PHYBLDRAFT_139812"/>
<dbReference type="GO" id="GO:0010468">
    <property type="term" value="P:regulation of gene expression"/>
    <property type="evidence" value="ECO:0007669"/>
    <property type="project" value="UniProtKB-ARBA"/>
</dbReference>
<dbReference type="SUPFAM" id="SSF46689">
    <property type="entry name" value="Homeodomain-like"/>
    <property type="match status" value="1"/>
</dbReference>
<dbReference type="RefSeq" id="XP_018297831.1">
    <property type="nucleotide sequence ID" value="XM_018430285.1"/>
</dbReference>
<dbReference type="EMBL" id="KV440972">
    <property type="protein sequence ID" value="OAD79791.1"/>
    <property type="molecule type" value="Genomic_DNA"/>
</dbReference>
<feature type="domain" description="SWIRM" evidence="2">
    <location>
        <begin position="215"/>
        <end position="285"/>
    </location>
</feature>
<gene>
    <name evidence="3" type="ORF">PHYBLDRAFT_139812</name>
</gene>
<proteinExistence type="predicted"/>
<dbReference type="InterPro" id="IPR036388">
    <property type="entry name" value="WH-like_DNA-bd_sf"/>
</dbReference>
<keyword evidence="4" id="KW-1185">Reference proteome</keyword>
<sequence length="301" mass="33994">MQNTQDKYSSCHALLSPPLTPAESKKQLNPFCTSTRATLLPPLLPSRKQFVQDYGRMIYFLRPCSDPSIHKRGRERVFSLDLNLLPKPSLKPIRLQSASQTPTRLGKRNGNRCTRLDKTGASKKRPSVPAQPTEPKRVSRTPAVVNHTPTSPSGILTLKKEKADAAIAFDTIDIDTQDSVHFEPQWIPNPAALDQIPVKVVWKGGPLQINDQPYFDRLHPVEVSMASTLRLSPVQYLRCKRVLIRAAQEYGESEMPFRKSDAQKLCRVDVNKTSALWTVFGQLGWMAILHVTLGRKMPYYR</sequence>
<dbReference type="GeneID" id="28991191"/>
<evidence type="ECO:0000313" key="4">
    <source>
        <dbReference type="Proteomes" id="UP000077315"/>
    </source>
</evidence>
<organism evidence="3 4">
    <name type="scientific">Phycomyces blakesleeanus (strain ATCC 8743b / DSM 1359 / FGSC 10004 / NBRC 33097 / NRRL 1555)</name>
    <dbReference type="NCBI Taxonomy" id="763407"/>
    <lineage>
        <taxon>Eukaryota</taxon>
        <taxon>Fungi</taxon>
        <taxon>Fungi incertae sedis</taxon>
        <taxon>Mucoromycota</taxon>
        <taxon>Mucoromycotina</taxon>
        <taxon>Mucoromycetes</taxon>
        <taxon>Mucorales</taxon>
        <taxon>Phycomycetaceae</taxon>
        <taxon>Phycomyces</taxon>
    </lineage>
</organism>
<accession>A0A167QJG1</accession>
<dbReference type="STRING" id="763407.A0A167QJG1"/>
<evidence type="ECO:0000259" key="2">
    <source>
        <dbReference type="Pfam" id="PF04433"/>
    </source>
</evidence>